<reference evidence="1 2" key="1">
    <citation type="journal article" date="2019" name="New Phytol.">
        <title>Comparative genomics reveals unique wood-decay strategies and fruiting body development in the Schizophyllaceae.</title>
        <authorList>
            <person name="Almasi E."/>
            <person name="Sahu N."/>
            <person name="Krizsan K."/>
            <person name="Balint B."/>
            <person name="Kovacs G.M."/>
            <person name="Kiss B."/>
            <person name="Cseklye J."/>
            <person name="Drula E."/>
            <person name="Henrissat B."/>
            <person name="Nagy I."/>
            <person name="Chovatia M."/>
            <person name="Adam C."/>
            <person name="LaButti K."/>
            <person name="Lipzen A."/>
            <person name="Riley R."/>
            <person name="Grigoriev I.V."/>
            <person name="Nagy L.G."/>
        </authorList>
    </citation>
    <scope>NUCLEOTIDE SEQUENCE [LARGE SCALE GENOMIC DNA]</scope>
    <source>
        <strain evidence="1 2">NL-1724</strain>
    </source>
</reference>
<comment type="caution">
    <text evidence="1">The sequence shown here is derived from an EMBL/GenBank/DDBJ whole genome shotgun (WGS) entry which is preliminary data.</text>
</comment>
<gene>
    <name evidence="1" type="ORF">BD626DRAFT_573959</name>
</gene>
<evidence type="ECO:0000313" key="1">
    <source>
        <dbReference type="EMBL" id="TRM57971.1"/>
    </source>
</evidence>
<sequence>MSQCDLRALLPAPSTANVLVNPFFPSFLPPASRAEPFEVSPHWDFMALLLTGDARNASDIVSDDSPHCAPGSHRGSSFSLLSLLSYHAQNDTTGSAYWLHAGRIWDAAVRLTAWLSLVQLNVGAVSKLHFVARCTAGYLMRLRLAPSDAFLRDQFFCRYTSSRREAAWYLNSEIPPLLPLPSRVIIDPPVTY</sequence>
<dbReference type="EMBL" id="VDMD01000040">
    <property type="protein sequence ID" value="TRM57971.1"/>
    <property type="molecule type" value="Genomic_DNA"/>
</dbReference>
<dbReference type="Proteomes" id="UP000320762">
    <property type="component" value="Unassembled WGS sequence"/>
</dbReference>
<accession>A0A550BZI7</accession>
<proteinExistence type="predicted"/>
<organism evidence="1 2">
    <name type="scientific">Schizophyllum amplum</name>
    <dbReference type="NCBI Taxonomy" id="97359"/>
    <lineage>
        <taxon>Eukaryota</taxon>
        <taxon>Fungi</taxon>
        <taxon>Dikarya</taxon>
        <taxon>Basidiomycota</taxon>
        <taxon>Agaricomycotina</taxon>
        <taxon>Agaricomycetes</taxon>
        <taxon>Agaricomycetidae</taxon>
        <taxon>Agaricales</taxon>
        <taxon>Schizophyllaceae</taxon>
        <taxon>Schizophyllum</taxon>
    </lineage>
</organism>
<name>A0A550BZI7_9AGAR</name>
<keyword evidence="2" id="KW-1185">Reference proteome</keyword>
<dbReference type="AlphaFoldDB" id="A0A550BZI7"/>
<evidence type="ECO:0000313" key="2">
    <source>
        <dbReference type="Proteomes" id="UP000320762"/>
    </source>
</evidence>
<protein>
    <submittedName>
        <fullName evidence="1">Uncharacterized protein</fullName>
    </submittedName>
</protein>